<reference evidence="9" key="1">
    <citation type="submission" date="2015-08" db="EMBL/GenBank/DDBJ databases">
        <title>Genome sequencing project for genomic taxonomy and phylogenomics of Bacillus-like bacteria.</title>
        <authorList>
            <person name="Liu B."/>
            <person name="Wang J."/>
            <person name="Zhu Y."/>
            <person name="Liu G."/>
            <person name="Chen Q."/>
            <person name="Chen Z."/>
            <person name="Lan J."/>
            <person name="Che J."/>
            <person name="Ge C."/>
            <person name="Shi H."/>
            <person name="Pan Z."/>
            <person name="Liu X."/>
        </authorList>
    </citation>
    <scope>NUCLEOTIDE SEQUENCE [LARGE SCALE GENOMIC DNA]</scope>
    <source>
        <strain evidence="9">FJAT-4402</strain>
    </source>
</reference>
<dbReference type="SUPFAM" id="SSF103473">
    <property type="entry name" value="MFS general substrate transporter"/>
    <property type="match status" value="1"/>
</dbReference>
<keyword evidence="9" id="KW-1185">Reference proteome</keyword>
<accession>A0A0M4FXG1</accession>
<protein>
    <submittedName>
        <fullName evidence="8">MFS transporter</fullName>
    </submittedName>
</protein>
<dbReference type="RefSeq" id="WP_053605502.1">
    <property type="nucleotide sequence ID" value="NZ_CP012600.1"/>
</dbReference>
<dbReference type="Gene3D" id="1.20.1250.20">
    <property type="entry name" value="MFS general substrate transporter like domains"/>
    <property type="match status" value="1"/>
</dbReference>
<evidence type="ECO:0000256" key="7">
    <source>
        <dbReference type="SAM" id="Phobius"/>
    </source>
</evidence>
<feature type="transmembrane region" description="Helical" evidence="7">
    <location>
        <begin position="133"/>
        <end position="152"/>
    </location>
</feature>
<name>A0A0M4FXG1_9BACI</name>
<dbReference type="AlphaFoldDB" id="A0A0M4FXG1"/>
<evidence type="ECO:0000256" key="3">
    <source>
        <dbReference type="ARBA" id="ARBA00022475"/>
    </source>
</evidence>
<feature type="transmembrane region" description="Helical" evidence="7">
    <location>
        <begin position="159"/>
        <end position="178"/>
    </location>
</feature>
<dbReference type="STRING" id="1441095.AM592_20525"/>
<keyword evidence="2" id="KW-0813">Transport</keyword>
<evidence type="ECO:0000313" key="8">
    <source>
        <dbReference type="EMBL" id="ALC83643.1"/>
    </source>
</evidence>
<organism evidence="8 9">
    <name type="scientific">Bacillus gobiensis</name>
    <dbReference type="NCBI Taxonomy" id="1441095"/>
    <lineage>
        <taxon>Bacteria</taxon>
        <taxon>Bacillati</taxon>
        <taxon>Bacillota</taxon>
        <taxon>Bacilli</taxon>
        <taxon>Bacillales</taxon>
        <taxon>Bacillaceae</taxon>
        <taxon>Bacillus</taxon>
    </lineage>
</organism>
<reference evidence="8 9" key="2">
    <citation type="journal article" date="2016" name="Int. J. Syst. Evol. Microbiol.">
        <title>Bacillus gobiensis sp. nov., isolated from a soil sample.</title>
        <authorList>
            <person name="Liu B."/>
            <person name="Liu G.H."/>
            <person name="Cetin S."/>
            <person name="Schumann P."/>
            <person name="Pan Z.Z."/>
            <person name="Chen Q.Q."/>
        </authorList>
    </citation>
    <scope>NUCLEOTIDE SEQUENCE [LARGE SCALE GENOMIC DNA]</scope>
    <source>
        <strain evidence="8 9">FJAT-4402</strain>
    </source>
</reference>
<comment type="subcellular location">
    <subcellularLocation>
        <location evidence="1">Cell membrane</location>
        <topology evidence="1">Multi-pass membrane protein</topology>
    </subcellularLocation>
</comment>
<dbReference type="GO" id="GO:0005886">
    <property type="term" value="C:plasma membrane"/>
    <property type="evidence" value="ECO:0007669"/>
    <property type="project" value="UniProtKB-SubCell"/>
</dbReference>
<dbReference type="InterPro" id="IPR011701">
    <property type="entry name" value="MFS"/>
</dbReference>
<feature type="transmembrane region" description="Helical" evidence="7">
    <location>
        <begin position="42"/>
        <end position="59"/>
    </location>
</feature>
<dbReference type="InterPro" id="IPR036259">
    <property type="entry name" value="MFS_trans_sf"/>
</dbReference>
<dbReference type="PATRIC" id="fig|1441095.3.peg.4539"/>
<keyword evidence="3" id="KW-1003">Cell membrane</keyword>
<evidence type="ECO:0000256" key="5">
    <source>
        <dbReference type="ARBA" id="ARBA00022989"/>
    </source>
</evidence>
<dbReference type="PANTHER" id="PTHR43414:SF6">
    <property type="entry name" value="MULTIDRUG RESISTANCE PROTEIN MDTG"/>
    <property type="match status" value="1"/>
</dbReference>
<evidence type="ECO:0000256" key="6">
    <source>
        <dbReference type="ARBA" id="ARBA00023136"/>
    </source>
</evidence>
<dbReference type="EMBL" id="CP012600">
    <property type="protein sequence ID" value="ALC83643.1"/>
    <property type="molecule type" value="Genomic_DNA"/>
</dbReference>
<dbReference type="PANTHER" id="PTHR43414">
    <property type="entry name" value="MULTIDRUG RESISTANCE PROTEIN MDTG"/>
    <property type="match status" value="1"/>
</dbReference>
<evidence type="ECO:0000256" key="4">
    <source>
        <dbReference type="ARBA" id="ARBA00022692"/>
    </source>
</evidence>
<keyword evidence="5 7" id="KW-1133">Transmembrane helix</keyword>
<dbReference type="Pfam" id="PF07690">
    <property type="entry name" value="MFS_1"/>
    <property type="match status" value="1"/>
</dbReference>
<dbReference type="GO" id="GO:0022857">
    <property type="term" value="F:transmembrane transporter activity"/>
    <property type="evidence" value="ECO:0007669"/>
    <property type="project" value="InterPro"/>
</dbReference>
<proteinExistence type="predicted"/>
<dbReference type="OrthoDB" id="2640962at2"/>
<dbReference type="Proteomes" id="UP000067625">
    <property type="component" value="Chromosome"/>
</dbReference>
<gene>
    <name evidence="8" type="ORF">AM592_20525</name>
</gene>
<evidence type="ECO:0000256" key="1">
    <source>
        <dbReference type="ARBA" id="ARBA00004651"/>
    </source>
</evidence>
<keyword evidence="4 7" id="KW-0812">Transmembrane</keyword>
<sequence length="184" mass="20376">MKHNGLKWLVLSQSGIFFASSLIFPFYILFLKNVGSSYTQFGFSYGLFGMSAALIHPVLGKLSNRVDSRYFLSGHAWGMAILLLFYPHIESIGQVYTIQILLGLFGSMQKHGEKILLADVTDGAPRGTKIGNYHFWTSIFSAAAIILGGFLADYFTIHFIFYASSVLFFVSGCLSLGIEKNTTD</sequence>
<evidence type="ECO:0000256" key="2">
    <source>
        <dbReference type="ARBA" id="ARBA00022448"/>
    </source>
</evidence>
<evidence type="ECO:0000313" key="9">
    <source>
        <dbReference type="Proteomes" id="UP000067625"/>
    </source>
</evidence>
<feature type="transmembrane region" description="Helical" evidence="7">
    <location>
        <begin position="9"/>
        <end position="30"/>
    </location>
</feature>
<keyword evidence="6 7" id="KW-0472">Membrane</keyword>